<feature type="compositionally biased region" description="Low complexity" evidence="1">
    <location>
        <begin position="551"/>
        <end position="566"/>
    </location>
</feature>
<feature type="region of interest" description="Disordered" evidence="1">
    <location>
        <begin position="453"/>
        <end position="473"/>
    </location>
</feature>
<proteinExistence type="predicted"/>
<organism evidence="3 4">
    <name type="scientific">Gangjinia marincola</name>
    <dbReference type="NCBI Taxonomy" id="578463"/>
    <lineage>
        <taxon>Bacteria</taxon>
        <taxon>Pseudomonadati</taxon>
        <taxon>Bacteroidota</taxon>
        <taxon>Flavobacteriia</taxon>
        <taxon>Flavobacteriales</taxon>
        <taxon>Flavobacteriaceae</taxon>
        <taxon>Gangjinia</taxon>
    </lineage>
</organism>
<evidence type="ECO:0000256" key="2">
    <source>
        <dbReference type="SAM" id="SignalP"/>
    </source>
</evidence>
<evidence type="ECO:0000313" key="3">
    <source>
        <dbReference type="EMBL" id="GAA0872318.1"/>
    </source>
</evidence>
<feature type="signal peptide" evidence="2">
    <location>
        <begin position="1"/>
        <end position="22"/>
    </location>
</feature>
<evidence type="ECO:0000313" key="4">
    <source>
        <dbReference type="Proteomes" id="UP001500507"/>
    </source>
</evidence>
<sequence>MKKNYFLLILFFSLGVNLSASTDKDSTQVSIPKHAEHLAILKDQFKGINLERRRVLLSPAPQTRTFSSFDDQLLNSYLKRTQRTQEFSDEYLERIAAVDTTVNEFLAKAVGTFDELENNQNWIETLQPSDLVELPVGVRQTINNVQYMMGISGATFTPEYTELTVFFKMILPQQDAAGNQKQFFFGATGIRLSHTGGLIGDATLALLGDVPFRINGGNGLVIVKGGFEMATGEVNDRTYVKVDCDGFKELGLQAEVEFPRSMLVPLKPDYTVETDTTKRVKGEFSTTASDWNDILVNVSIPRFALASWQDGLAFDLNTAVLDFSDLRNDPQVQWPQDYSQYLVPGNEELWRGVYVSSLTVALPEQFKRKGSTERITFQAVNLLIDGMGVSGEFSVNNVLPLNEGDASKWQFSLDRIEATFVANNLTGAELRGGIVLPISKEVDADQAQAFAQTQQNPDGNGNNGDGNGDDDQDAGGFAMAYVGIVNPANNEYVFTATTQSQLKFDVWKATATIEPNSSIELTVQDGKFRPVATIHGSMGIYADASEPSEATGDGNNDGNNNDPNTTPDDEKTVQFTGVTFQSLVLQTETPYVSVGSMGYDGTVSLAKFPITISDIDLTTTNNTATLGFTIAVNFMGDTSGFSGDTTLGIEGKFEEDDGIQKWKFDKITVDEINVLVDLGATEFAGSVTFLDDDPIYGDGFQGSLSAKFKTLGSNPLEITANAMFGKTGFRYWYVDALADGLNINTGGAFKIKGFGGGAYYKMEKVGFSSNFTASGADYQPNEDSGLGIKAMILFANAANDNVFHGGAGFEVAFNSTGGLNRVSIYGEGHVMQDFSFDNPAAQIQDKLESVVMTEMGMNQTTLDYLKDTNLIEVSKQVYPDEVSGQVGINAYAAIEYNFTTSTLHGTFDLYVDAAGGLIKGRASGNRAGWAVLHFEPGSWYIHMGTPTDRLGLRVGIGSFSLESGGYFMIGDNIPASPPPPPIVADLLGVDADVLDYMRDENMLGDGRGLAFGQDFALDTGDLTFLVFYARFQVGAGFDIMVKDYGDAACQGSGQIGIDGWYANGQAYAYLQGELGIKIKLLFVRKKIPIISAGAAMLMQAKLPNPTWFRGYVGGQFNLLGGLVKGSFNFKIELGEECELINGGPLDGLKVIADIQPNDGVGDVDVFSIPQVGFNMQLNNAFQLDDEDTGQTQTYRITLNEFKLLDAGNEIEGEMTWNDDNNLVTFRSTDVLPPTTDIELRVSVIFEKYSGGSWQVYTENGEEFIEEEIRNFTTGEAPDYIPESNIAYCYPVLDQKYMYPNETNQAYIKLLQGQDYLFDLEDGWSQVTYYTTTTTVEEGAITYNSADNIVMMGIPTLETSQAYAMTLATLPPGSDPMDNVTTSYDTVDIGEDQNVEVQQIELDDLLTNADAIQMLAYNFSTSQYTTFANKLAAKAVTAPIIDIIQSNIHALEIQHATTEPFDLVEILGNQYTNDEPLISIEASLDDTYYQNEVYPLIYEGYPINGFTTNRDVSIMGIPPVKAVEMLTWYITYLENDPNFNLLSIRFPYRYNLPLYYEEDFVDIRYKITNAYLNDPVQYQQQIQQFDYIINGVFPYLKQGNYNIDISYQLPGTQDGNTSTYTFNKPN</sequence>
<feature type="chain" id="PRO_5045352164" evidence="2">
    <location>
        <begin position="23"/>
        <end position="1625"/>
    </location>
</feature>
<gene>
    <name evidence="3" type="ORF">GCM10009117_14650</name>
</gene>
<protein>
    <submittedName>
        <fullName evidence="3">Uncharacterized protein</fullName>
    </submittedName>
</protein>
<comment type="caution">
    <text evidence="3">The sequence shown here is derived from an EMBL/GenBank/DDBJ whole genome shotgun (WGS) entry which is preliminary data.</text>
</comment>
<evidence type="ECO:0000256" key="1">
    <source>
        <dbReference type="SAM" id="MobiDB-lite"/>
    </source>
</evidence>
<accession>A0ABP3XVM3</accession>
<keyword evidence="4" id="KW-1185">Reference proteome</keyword>
<dbReference type="RefSeq" id="WP_343765451.1">
    <property type="nucleotide sequence ID" value="NZ_BAAAFG010000014.1"/>
</dbReference>
<dbReference type="Proteomes" id="UP001500507">
    <property type="component" value="Unassembled WGS sequence"/>
</dbReference>
<dbReference type="EMBL" id="BAAAFG010000014">
    <property type="protein sequence ID" value="GAA0872318.1"/>
    <property type="molecule type" value="Genomic_DNA"/>
</dbReference>
<name>A0ABP3XVM3_9FLAO</name>
<reference evidence="4" key="1">
    <citation type="journal article" date="2019" name="Int. J. Syst. Evol. Microbiol.">
        <title>The Global Catalogue of Microorganisms (GCM) 10K type strain sequencing project: providing services to taxonomists for standard genome sequencing and annotation.</title>
        <authorList>
            <consortium name="The Broad Institute Genomics Platform"/>
            <consortium name="The Broad Institute Genome Sequencing Center for Infectious Disease"/>
            <person name="Wu L."/>
            <person name="Ma J."/>
        </authorList>
    </citation>
    <scope>NUCLEOTIDE SEQUENCE [LARGE SCALE GENOMIC DNA]</scope>
    <source>
        <strain evidence="4">JCM 16082</strain>
    </source>
</reference>
<feature type="region of interest" description="Disordered" evidence="1">
    <location>
        <begin position="544"/>
        <end position="570"/>
    </location>
</feature>
<keyword evidence="2" id="KW-0732">Signal</keyword>